<protein>
    <submittedName>
        <fullName evidence="7">ABC transporter, ATP-binding protein</fullName>
    </submittedName>
</protein>
<dbReference type="InterPro" id="IPR003439">
    <property type="entry name" value="ABC_transporter-like_ATP-bd"/>
</dbReference>
<dbReference type="AlphaFoldDB" id="A0A160VI96"/>
<dbReference type="InterPro" id="IPR050763">
    <property type="entry name" value="ABC_transporter_ATP-binding"/>
</dbReference>
<evidence type="ECO:0000313" key="7">
    <source>
        <dbReference type="EMBL" id="CUV10626.1"/>
    </source>
</evidence>
<evidence type="ECO:0000256" key="3">
    <source>
        <dbReference type="ARBA" id="ARBA00022741"/>
    </source>
</evidence>
<dbReference type="InterPro" id="IPR003593">
    <property type="entry name" value="AAA+_ATPase"/>
</dbReference>
<dbReference type="PANTHER" id="PTHR42711">
    <property type="entry name" value="ABC TRANSPORTER ATP-BINDING PROTEIN"/>
    <property type="match status" value="1"/>
</dbReference>
<accession>A0A160VI96</accession>
<sequence>MNQRATLIYELKNLKKVYQQQPVISIGRLQIHRGTIYGILGPVGSGKTTLLRHLAGLEVQTEGILKYDNNEFERTWLGKIKVPQEIYYVGEHLVSAKQIVEQVIKSVYPDKSNRIVKRYFRGSVSKQILPLSLNFLSPGQRAWFDLVLALESDPRVLIQDNFATLFDNDMEFIARKELKRMNKDLGTTVILSSINDHALKKLCSVLVYLENGHITKVRSGQLKKQRGGYSKK</sequence>
<evidence type="ECO:0000313" key="6">
    <source>
        <dbReference type="EMBL" id="CUV10617.1"/>
    </source>
</evidence>
<dbReference type="PROSITE" id="PS50893">
    <property type="entry name" value="ABC_TRANSPORTER_2"/>
    <property type="match status" value="1"/>
</dbReference>
<gene>
    <name evidence="6" type="ORF">MGWOODY_Mmi2439</name>
    <name evidence="7" type="ORF">MGWOODY_Mmi2448</name>
</gene>
<reference evidence="7" key="1">
    <citation type="submission" date="2015-10" db="EMBL/GenBank/DDBJ databases">
        <authorList>
            <person name="Gilbert D.G."/>
        </authorList>
    </citation>
    <scope>NUCLEOTIDE SEQUENCE</scope>
</reference>
<dbReference type="SMART" id="SM00382">
    <property type="entry name" value="AAA"/>
    <property type="match status" value="1"/>
</dbReference>
<proteinExistence type="inferred from homology"/>
<keyword evidence="4 7" id="KW-0067">ATP-binding</keyword>
<evidence type="ECO:0000259" key="5">
    <source>
        <dbReference type="PROSITE" id="PS50893"/>
    </source>
</evidence>
<dbReference type="SUPFAM" id="SSF52540">
    <property type="entry name" value="P-loop containing nucleoside triphosphate hydrolases"/>
    <property type="match status" value="1"/>
</dbReference>
<evidence type="ECO:0000256" key="2">
    <source>
        <dbReference type="ARBA" id="ARBA00022448"/>
    </source>
</evidence>
<dbReference type="PANTHER" id="PTHR42711:SF5">
    <property type="entry name" value="ABC TRANSPORTER ATP-BINDING PROTEIN NATA"/>
    <property type="match status" value="1"/>
</dbReference>
<feature type="domain" description="ABC transporter" evidence="5">
    <location>
        <begin position="9"/>
        <end position="232"/>
    </location>
</feature>
<organism evidence="7">
    <name type="scientific">hydrothermal vent metagenome</name>
    <dbReference type="NCBI Taxonomy" id="652676"/>
    <lineage>
        <taxon>unclassified sequences</taxon>
        <taxon>metagenomes</taxon>
        <taxon>ecological metagenomes</taxon>
    </lineage>
</organism>
<dbReference type="EMBL" id="FAXC01000449">
    <property type="protein sequence ID" value="CUV10626.1"/>
    <property type="molecule type" value="Genomic_DNA"/>
</dbReference>
<dbReference type="Gene3D" id="3.40.50.300">
    <property type="entry name" value="P-loop containing nucleotide triphosphate hydrolases"/>
    <property type="match status" value="1"/>
</dbReference>
<dbReference type="InterPro" id="IPR027417">
    <property type="entry name" value="P-loop_NTPase"/>
</dbReference>
<keyword evidence="2" id="KW-0813">Transport</keyword>
<comment type="similarity">
    <text evidence="1">Belongs to the ABC transporter superfamily.</text>
</comment>
<dbReference type="GO" id="GO:0016887">
    <property type="term" value="F:ATP hydrolysis activity"/>
    <property type="evidence" value="ECO:0007669"/>
    <property type="project" value="InterPro"/>
</dbReference>
<dbReference type="Pfam" id="PF00005">
    <property type="entry name" value="ABC_tran"/>
    <property type="match status" value="1"/>
</dbReference>
<evidence type="ECO:0000256" key="4">
    <source>
        <dbReference type="ARBA" id="ARBA00022840"/>
    </source>
</evidence>
<name>A0A160VI96_9ZZZZ</name>
<dbReference type="EMBL" id="FAXC01000449">
    <property type="protein sequence ID" value="CUV10617.1"/>
    <property type="molecule type" value="Genomic_DNA"/>
</dbReference>
<keyword evidence="3" id="KW-0547">Nucleotide-binding</keyword>
<evidence type="ECO:0000256" key="1">
    <source>
        <dbReference type="ARBA" id="ARBA00005417"/>
    </source>
</evidence>
<dbReference type="GO" id="GO:0005524">
    <property type="term" value="F:ATP binding"/>
    <property type="evidence" value="ECO:0007669"/>
    <property type="project" value="UniProtKB-KW"/>
</dbReference>